<dbReference type="OrthoDB" id="3699141at2"/>
<dbReference type="InterPro" id="IPR000326">
    <property type="entry name" value="PAP2/HPO"/>
</dbReference>
<organism evidence="3 4">
    <name type="scientific">Prauserella flavalba</name>
    <dbReference type="NCBI Taxonomy" id="1477506"/>
    <lineage>
        <taxon>Bacteria</taxon>
        <taxon>Bacillati</taxon>
        <taxon>Actinomycetota</taxon>
        <taxon>Actinomycetes</taxon>
        <taxon>Pseudonocardiales</taxon>
        <taxon>Pseudonocardiaceae</taxon>
        <taxon>Prauserella</taxon>
    </lineage>
</organism>
<evidence type="ECO:0000313" key="3">
    <source>
        <dbReference type="EMBL" id="PXY24355.1"/>
    </source>
</evidence>
<evidence type="ECO:0000259" key="2">
    <source>
        <dbReference type="SMART" id="SM00014"/>
    </source>
</evidence>
<reference evidence="3 4" key="1">
    <citation type="submission" date="2016-07" db="EMBL/GenBank/DDBJ databases">
        <title>Draft genome sequence of Prauserella sp. YIM 121212, isolated from alkaline soil.</title>
        <authorList>
            <person name="Ruckert C."/>
            <person name="Albersmeier A."/>
            <person name="Jiang C.-L."/>
            <person name="Jiang Y."/>
            <person name="Kalinowski J."/>
            <person name="Schneider O."/>
            <person name="Winkler A."/>
            <person name="Zotchev S.B."/>
        </authorList>
    </citation>
    <scope>NUCLEOTIDE SEQUENCE [LARGE SCALE GENOMIC DNA]</scope>
    <source>
        <strain evidence="3 4">YIM 121212</strain>
    </source>
</reference>
<keyword evidence="1" id="KW-0812">Transmembrane</keyword>
<keyword evidence="4" id="KW-1185">Reference proteome</keyword>
<feature type="domain" description="Phosphatidic acid phosphatase type 2/haloperoxidase" evidence="2">
    <location>
        <begin position="89"/>
        <end position="194"/>
    </location>
</feature>
<evidence type="ECO:0000256" key="1">
    <source>
        <dbReference type="SAM" id="Phobius"/>
    </source>
</evidence>
<name>A0A318LKV0_9PSEU</name>
<keyword evidence="1" id="KW-0472">Membrane</keyword>
<dbReference type="InterPro" id="IPR036938">
    <property type="entry name" value="PAP2/HPO_sf"/>
</dbReference>
<dbReference type="Pfam" id="PF01569">
    <property type="entry name" value="PAP2"/>
    <property type="match status" value="1"/>
</dbReference>
<sequence>MTVRRSLVLGVVLLAAFVALGVFVSGSPGGLDALLGELLQDRWRGPAGVVAEVVSAVLGPVLPVLFAVALAIGALVLWRRGDTDRAGIVLRVLLLLGLCRATSWLAKPVFARERPRVYPDFSYPSGHVVSVASTGVAAVVLCTLLAAHLVAVVTRVAVVATLLCAASRVVLDVHWLTDTVGAVLAVSGIALLSAVALRLSPPVRRGVASSA</sequence>
<feature type="transmembrane region" description="Helical" evidence="1">
    <location>
        <begin position="88"/>
        <end position="106"/>
    </location>
</feature>
<dbReference type="SMART" id="SM00014">
    <property type="entry name" value="acidPPc"/>
    <property type="match status" value="1"/>
</dbReference>
<gene>
    <name evidence="3" type="ORF">BA062_29490</name>
</gene>
<dbReference type="AlphaFoldDB" id="A0A318LKV0"/>
<feature type="transmembrane region" description="Helical" evidence="1">
    <location>
        <begin position="126"/>
        <end position="149"/>
    </location>
</feature>
<dbReference type="SUPFAM" id="SSF48317">
    <property type="entry name" value="Acid phosphatase/Vanadium-dependent haloperoxidase"/>
    <property type="match status" value="1"/>
</dbReference>
<feature type="transmembrane region" description="Helical" evidence="1">
    <location>
        <begin position="156"/>
        <end position="176"/>
    </location>
</feature>
<feature type="transmembrane region" description="Helical" evidence="1">
    <location>
        <begin position="182"/>
        <end position="200"/>
    </location>
</feature>
<comment type="caution">
    <text evidence="3">The sequence shown here is derived from an EMBL/GenBank/DDBJ whole genome shotgun (WGS) entry which is preliminary data.</text>
</comment>
<evidence type="ECO:0000313" key="4">
    <source>
        <dbReference type="Proteomes" id="UP000247892"/>
    </source>
</evidence>
<dbReference type="Proteomes" id="UP000247892">
    <property type="component" value="Unassembled WGS sequence"/>
</dbReference>
<protein>
    <submittedName>
        <fullName evidence="3">Phosphatidic acid phosphatase</fullName>
    </submittedName>
</protein>
<feature type="transmembrane region" description="Helical" evidence="1">
    <location>
        <begin position="50"/>
        <end position="76"/>
    </location>
</feature>
<dbReference type="EMBL" id="MASU01000013">
    <property type="protein sequence ID" value="PXY24355.1"/>
    <property type="molecule type" value="Genomic_DNA"/>
</dbReference>
<keyword evidence="1" id="KW-1133">Transmembrane helix</keyword>
<dbReference type="RefSeq" id="WP_110342422.1">
    <property type="nucleotide sequence ID" value="NZ_JBHVKT010000035.1"/>
</dbReference>
<dbReference type="Gene3D" id="1.20.144.10">
    <property type="entry name" value="Phosphatidic acid phosphatase type 2/haloperoxidase"/>
    <property type="match status" value="1"/>
</dbReference>
<proteinExistence type="predicted"/>
<accession>A0A318LKV0</accession>